<feature type="domain" description="UvrD-like helicase C-terminal" evidence="12">
    <location>
        <begin position="292"/>
        <end position="580"/>
    </location>
</feature>
<dbReference type="Pfam" id="PF13361">
    <property type="entry name" value="UvrD_C"/>
    <property type="match status" value="1"/>
</dbReference>
<evidence type="ECO:0000256" key="2">
    <source>
        <dbReference type="ARBA" id="ARBA00022741"/>
    </source>
</evidence>
<feature type="domain" description="UvrD-like helicase ATP-binding" evidence="11">
    <location>
        <begin position="1"/>
        <end position="291"/>
    </location>
</feature>
<evidence type="ECO:0000256" key="7">
    <source>
        <dbReference type="ARBA" id="ARBA00034617"/>
    </source>
</evidence>
<evidence type="ECO:0000256" key="6">
    <source>
        <dbReference type="ARBA" id="ARBA00023235"/>
    </source>
</evidence>
<evidence type="ECO:0000259" key="12">
    <source>
        <dbReference type="PROSITE" id="PS51217"/>
    </source>
</evidence>
<keyword evidence="4 10" id="KW-0347">Helicase</keyword>
<dbReference type="Gene3D" id="1.10.10.160">
    <property type="match status" value="1"/>
</dbReference>
<keyword evidence="6" id="KW-0413">Isomerase</keyword>
<dbReference type="AlphaFoldDB" id="A0A1Y0IEA3"/>
<keyword evidence="14" id="KW-1185">Reference proteome</keyword>
<dbReference type="InterPro" id="IPR014017">
    <property type="entry name" value="DNA_helicase_UvrD-like_C"/>
</dbReference>
<dbReference type="PROSITE" id="PS51198">
    <property type="entry name" value="UVRD_HELICASE_ATP_BIND"/>
    <property type="match status" value="1"/>
</dbReference>
<dbReference type="InterPro" id="IPR013986">
    <property type="entry name" value="DExx_box_DNA_helicase_dom_sf"/>
</dbReference>
<dbReference type="InterPro" id="IPR014016">
    <property type="entry name" value="UvrD-like_ATP-bd"/>
</dbReference>
<dbReference type="InterPro" id="IPR027417">
    <property type="entry name" value="P-loop_NTPase"/>
</dbReference>
<dbReference type="Pfam" id="PF00580">
    <property type="entry name" value="UvrD-helicase"/>
    <property type="match status" value="1"/>
</dbReference>
<name>A0A1Y0IEA3_9GAMM</name>
<evidence type="ECO:0000256" key="5">
    <source>
        <dbReference type="ARBA" id="ARBA00022840"/>
    </source>
</evidence>
<evidence type="ECO:0000313" key="13">
    <source>
        <dbReference type="EMBL" id="ARU58867.1"/>
    </source>
</evidence>
<dbReference type="PANTHER" id="PTHR11070:SF30">
    <property type="entry name" value="F-BOX DNA HELICASE 1"/>
    <property type="match status" value="1"/>
</dbReference>
<dbReference type="RefSeq" id="WP_087463601.1">
    <property type="nucleotide sequence ID" value="NZ_CP021425.1"/>
</dbReference>
<evidence type="ECO:0000256" key="3">
    <source>
        <dbReference type="ARBA" id="ARBA00022801"/>
    </source>
</evidence>
<feature type="binding site" evidence="10">
    <location>
        <begin position="22"/>
        <end position="29"/>
    </location>
    <ligand>
        <name>ATP</name>
        <dbReference type="ChEBI" id="CHEBI:30616"/>
    </ligand>
</feature>
<evidence type="ECO:0000256" key="8">
    <source>
        <dbReference type="ARBA" id="ARBA00034808"/>
    </source>
</evidence>
<dbReference type="EMBL" id="CP021425">
    <property type="protein sequence ID" value="ARU58867.1"/>
    <property type="molecule type" value="Genomic_DNA"/>
</dbReference>
<dbReference type="Proteomes" id="UP000196027">
    <property type="component" value="Chromosome"/>
</dbReference>
<keyword evidence="3 10" id="KW-0378">Hydrolase</keyword>
<dbReference type="CDD" id="cd17932">
    <property type="entry name" value="DEXQc_UvrD"/>
    <property type="match status" value="1"/>
</dbReference>
<evidence type="ECO:0000256" key="1">
    <source>
        <dbReference type="ARBA" id="ARBA00009922"/>
    </source>
</evidence>
<dbReference type="Gene3D" id="1.10.486.10">
    <property type="entry name" value="PCRA, domain 4"/>
    <property type="match status" value="1"/>
</dbReference>
<dbReference type="GO" id="GO:0043138">
    <property type="term" value="F:3'-5' DNA helicase activity"/>
    <property type="evidence" value="ECO:0007669"/>
    <property type="project" value="UniProtKB-EC"/>
</dbReference>
<comment type="catalytic activity">
    <reaction evidence="7">
        <text>Couples ATP hydrolysis with the unwinding of duplex DNA by translocating in the 3'-5' direction.</text>
        <dbReference type="EC" id="5.6.2.4"/>
    </reaction>
</comment>
<comment type="catalytic activity">
    <reaction evidence="9">
        <text>ATP + H2O = ADP + phosphate + H(+)</text>
        <dbReference type="Rhea" id="RHEA:13065"/>
        <dbReference type="ChEBI" id="CHEBI:15377"/>
        <dbReference type="ChEBI" id="CHEBI:15378"/>
        <dbReference type="ChEBI" id="CHEBI:30616"/>
        <dbReference type="ChEBI" id="CHEBI:43474"/>
        <dbReference type="ChEBI" id="CHEBI:456216"/>
        <dbReference type="EC" id="5.6.2.4"/>
    </reaction>
</comment>
<keyword evidence="2 10" id="KW-0547">Nucleotide-binding</keyword>
<proteinExistence type="inferred from homology"/>
<dbReference type="PROSITE" id="PS51217">
    <property type="entry name" value="UVRD_HELICASE_CTER"/>
    <property type="match status" value="1"/>
</dbReference>
<accession>A0A1Y0IEA3</accession>
<dbReference type="GO" id="GO:0016887">
    <property type="term" value="F:ATP hydrolysis activity"/>
    <property type="evidence" value="ECO:0007669"/>
    <property type="project" value="RHEA"/>
</dbReference>
<dbReference type="SUPFAM" id="SSF52540">
    <property type="entry name" value="P-loop containing nucleoside triphosphate hydrolases"/>
    <property type="match status" value="1"/>
</dbReference>
<dbReference type="GO" id="GO:0005524">
    <property type="term" value="F:ATP binding"/>
    <property type="evidence" value="ECO:0007669"/>
    <property type="project" value="UniProtKB-UniRule"/>
</dbReference>
<evidence type="ECO:0000256" key="4">
    <source>
        <dbReference type="ARBA" id="ARBA00022806"/>
    </source>
</evidence>
<evidence type="ECO:0000256" key="9">
    <source>
        <dbReference type="ARBA" id="ARBA00048988"/>
    </source>
</evidence>
<sequence length="766" mass="87609">MQLTQEQQQVIDVGFEHCLITAVAGSGKTTTLAHRIIALLQQRHDPGRMLILMFNRNAKEDFERKLGRLCNEGHFRLPEIRTYHAMGYRLYQRFVREGYLQPVNPQILSEQEIHYQVWNLIRALAPSDLADEIKRNKKEYVERGSQFIDLVKSTLKKPSEVFAALDYSPRFNFLLDLFDRFEQWRRQHARYSFSDMLYEPVKLIHENPELLSLVTNKMDLVLVDEYQDTNEIQHLLLKYIAGDRAKITVVGDPDQTIYEFRGAKPEYILNRFAKEFPNPKQLTLSYTFRYGHRIALLANHLITHNTGRNNVLCRSHPTVDDSSISLHYGADAEQILKLVNTLSGQDPSSGSDQSGRRLSDITILCRVWSQSITIELALLANRVPYQISAGKGALHSKEMNAVRCLLEFASGKFRDFPMAVRKKRFETLLRFPHCGLAEDRIQDLSQNLASHDRNWPEHLRERLGPSGGLSLHPLQKRKLGAVADALQQLLLLAQRGNTAAQCLKHYANATELFEGVRSLALTKDIAEERVATITGIFHYLFLLKLGTAESLEHLQDLSERANQNTADDRLLLTTMHRAKGLEWPVVIIPGLNDKFMPYTVRENEITATLLESERRLLYVAMTRAVEQLHLICPARKKSAPDKSPPPSRFLGELEFNLSQELGHYLAKRKTTLPAPPFTPDRPLSTTARRYCALENVTYVSPKSKAEPTSEEPQLPIWQQQYVDHAIFGRGTITREESSSFQVKFDEGRVLDFSKKSAHLYFTAITA</sequence>
<protein>
    <recommendedName>
        <fullName evidence="8">DNA 3'-5' helicase</fullName>
        <ecNumber evidence="8">5.6.2.4</ecNumber>
    </recommendedName>
</protein>
<dbReference type="GO" id="GO:0031297">
    <property type="term" value="P:replication fork processing"/>
    <property type="evidence" value="ECO:0007669"/>
    <property type="project" value="TreeGrafter"/>
</dbReference>
<evidence type="ECO:0000313" key="14">
    <source>
        <dbReference type="Proteomes" id="UP000196027"/>
    </source>
</evidence>
<dbReference type="OrthoDB" id="9806690at2"/>
<dbReference type="GO" id="GO:0000724">
    <property type="term" value="P:double-strand break repair via homologous recombination"/>
    <property type="evidence" value="ECO:0007669"/>
    <property type="project" value="TreeGrafter"/>
</dbReference>
<comment type="similarity">
    <text evidence="1">Belongs to the helicase family. UvrD subfamily.</text>
</comment>
<dbReference type="PANTHER" id="PTHR11070">
    <property type="entry name" value="UVRD / RECB / PCRA DNA HELICASE FAMILY MEMBER"/>
    <property type="match status" value="1"/>
</dbReference>
<dbReference type="GO" id="GO:0003677">
    <property type="term" value="F:DNA binding"/>
    <property type="evidence" value="ECO:0007669"/>
    <property type="project" value="InterPro"/>
</dbReference>
<gene>
    <name evidence="13" type="ORF">OLMES_4879</name>
</gene>
<reference evidence="13 14" key="1">
    <citation type="submission" date="2017-05" db="EMBL/GenBank/DDBJ databases">
        <title>Genomic insights into alkan degradation activity of Oleiphilus messinensis.</title>
        <authorList>
            <person name="Kozyavkin S.A."/>
            <person name="Slesarev A.I."/>
            <person name="Golyshin P.N."/>
            <person name="Korzhenkov A."/>
            <person name="Golyshina O.N."/>
            <person name="Toshchakov S.V."/>
        </authorList>
    </citation>
    <scope>NUCLEOTIDE SEQUENCE [LARGE SCALE GENOMIC DNA]</scope>
    <source>
        <strain evidence="13 14">ME102</strain>
    </source>
</reference>
<organism evidence="13 14">
    <name type="scientific">Oleiphilus messinensis</name>
    <dbReference type="NCBI Taxonomy" id="141451"/>
    <lineage>
        <taxon>Bacteria</taxon>
        <taxon>Pseudomonadati</taxon>
        <taxon>Pseudomonadota</taxon>
        <taxon>Gammaproteobacteria</taxon>
        <taxon>Oceanospirillales</taxon>
        <taxon>Oleiphilaceae</taxon>
        <taxon>Oleiphilus</taxon>
    </lineage>
</organism>
<keyword evidence="5 10" id="KW-0067">ATP-binding</keyword>
<dbReference type="EC" id="5.6.2.4" evidence="8"/>
<evidence type="ECO:0000256" key="10">
    <source>
        <dbReference type="PROSITE-ProRule" id="PRU00560"/>
    </source>
</evidence>
<dbReference type="KEGG" id="ome:OLMES_4879"/>
<dbReference type="Gene3D" id="3.40.50.300">
    <property type="entry name" value="P-loop containing nucleotide triphosphate hydrolases"/>
    <property type="match status" value="2"/>
</dbReference>
<dbReference type="InterPro" id="IPR000212">
    <property type="entry name" value="DNA_helicase_UvrD/REP"/>
</dbReference>
<evidence type="ECO:0000259" key="11">
    <source>
        <dbReference type="PROSITE" id="PS51198"/>
    </source>
</evidence>